<dbReference type="EMBL" id="VDFM01000001">
    <property type="protein sequence ID" value="MQS51686.1"/>
    <property type="molecule type" value="Genomic_DNA"/>
</dbReference>
<organism evidence="4 5">
    <name type="scientific">Companilactobacillus mishanensis</name>
    <dbReference type="NCBI Taxonomy" id="2486008"/>
    <lineage>
        <taxon>Bacteria</taxon>
        <taxon>Bacillati</taxon>
        <taxon>Bacillota</taxon>
        <taxon>Bacilli</taxon>
        <taxon>Lactobacillales</taxon>
        <taxon>Lactobacillaceae</taxon>
        <taxon>Companilactobacillus</taxon>
    </lineage>
</organism>
<dbReference type="InterPro" id="IPR011010">
    <property type="entry name" value="DNA_brk_join_enz"/>
</dbReference>
<dbReference type="Gene3D" id="1.10.150.130">
    <property type="match status" value="1"/>
</dbReference>
<dbReference type="GO" id="GO:0003677">
    <property type="term" value="F:DNA binding"/>
    <property type="evidence" value="ECO:0007669"/>
    <property type="project" value="UniProtKB-UniRule"/>
</dbReference>
<gene>
    <name evidence="4" type="ORF">FHL02_01495</name>
</gene>
<dbReference type="Proteomes" id="UP000380386">
    <property type="component" value="Unassembled WGS sequence"/>
</dbReference>
<dbReference type="OrthoDB" id="2328477at2"/>
<dbReference type="InterPro" id="IPR004107">
    <property type="entry name" value="Integrase_SAM-like_N"/>
</dbReference>
<evidence type="ECO:0000313" key="4">
    <source>
        <dbReference type="EMBL" id="MQS51686.1"/>
    </source>
</evidence>
<comment type="caution">
    <text evidence="4">The sequence shown here is derived from an EMBL/GenBank/DDBJ whole genome shotgun (WGS) entry which is preliminary data.</text>
</comment>
<dbReference type="SUPFAM" id="SSF56349">
    <property type="entry name" value="DNA breaking-rejoining enzymes"/>
    <property type="match status" value="1"/>
</dbReference>
<proteinExistence type="predicted"/>
<dbReference type="InterPro" id="IPR044068">
    <property type="entry name" value="CB"/>
</dbReference>
<reference evidence="4 5" key="1">
    <citation type="journal article" date="2019" name="Syst. Appl. Microbiol.">
        <title>Polyphasic characterization of two novel Lactobacillus spp. isolated from blown salami packages: Description of Lactobacillus halodurans sp. nov. and Lactobacillus salsicarnum sp. nov.</title>
        <authorList>
            <person name="Schuster J.A."/>
            <person name="Klingl A."/>
            <person name="Vogel R.F."/>
            <person name="Ehrmann M.A."/>
        </authorList>
    </citation>
    <scope>NUCLEOTIDE SEQUENCE [LARGE SCALE GENOMIC DNA]</scope>
    <source>
        <strain evidence="4 5">TMW 1.2118</strain>
    </source>
</reference>
<evidence type="ECO:0000256" key="1">
    <source>
        <dbReference type="ARBA" id="ARBA00023125"/>
    </source>
</evidence>
<dbReference type="RefSeq" id="WP_153381797.1">
    <property type="nucleotide sequence ID" value="NZ_VDFM01000001.1"/>
</dbReference>
<evidence type="ECO:0000256" key="2">
    <source>
        <dbReference type="PROSITE-ProRule" id="PRU01248"/>
    </source>
</evidence>
<feature type="domain" description="Core-binding (CB)" evidence="3">
    <location>
        <begin position="1"/>
        <end position="92"/>
    </location>
</feature>
<dbReference type="PROSITE" id="PS51900">
    <property type="entry name" value="CB"/>
    <property type="match status" value="1"/>
</dbReference>
<sequence>MTKIPYITGFNAYLKTRKISDRAHTEYLNSLHDFFDYMIEHNADFKVSEDVKEIHEEDIRSFKNFLDSNLQLSPSTINKVLSNLNVYFKYLFSIKKNLEIPTMNVNSLTVKAQENFPTDVFENLPKYLSDEDLNVYTRLLILIISKGYSYQEALSEGFYSEFQNLSFSTDERKFISIYHTFIKPYADFWNNGNLFLSRNKGAKSPLLSVSALHRNLKNDSEILKLDLTPKKLYTTFVLITLSAQEPSDFQLKFINNMSTSSLLYYRRVLRESDFKM</sequence>
<dbReference type="AlphaFoldDB" id="A0A5P0ZF62"/>
<accession>A0A5P0ZF62</accession>
<dbReference type="Pfam" id="PF13495">
    <property type="entry name" value="Phage_int_SAM_4"/>
    <property type="match status" value="1"/>
</dbReference>
<protein>
    <submittedName>
        <fullName evidence="4">Recombinase XerD</fullName>
    </submittedName>
</protein>
<name>A0A5P0ZF62_9LACO</name>
<dbReference type="InterPro" id="IPR010998">
    <property type="entry name" value="Integrase_recombinase_N"/>
</dbReference>
<dbReference type="GO" id="GO:0015074">
    <property type="term" value="P:DNA integration"/>
    <property type="evidence" value="ECO:0007669"/>
    <property type="project" value="InterPro"/>
</dbReference>
<evidence type="ECO:0000259" key="3">
    <source>
        <dbReference type="PROSITE" id="PS51900"/>
    </source>
</evidence>
<evidence type="ECO:0000313" key="5">
    <source>
        <dbReference type="Proteomes" id="UP000380386"/>
    </source>
</evidence>
<keyword evidence="1 2" id="KW-0238">DNA-binding</keyword>